<reference evidence="1" key="1">
    <citation type="submission" date="2023-06" db="EMBL/GenBank/DDBJ databases">
        <title>Genomic analysis of the entomopathogenic nematode Steinernema hermaphroditum.</title>
        <authorList>
            <person name="Schwarz E.M."/>
            <person name="Heppert J.K."/>
            <person name="Baniya A."/>
            <person name="Schwartz H.T."/>
            <person name="Tan C.-H."/>
            <person name="Antoshechkin I."/>
            <person name="Sternberg P.W."/>
            <person name="Goodrich-Blair H."/>
            <person name="Dillman A.R."/>
        </authorList>
    </citation>
    <scope>NUCLEOTIDE SEQUENCE</scope>
    <source>
        <strain evidence="1">PS9179</strain>
        <tissue evidence="1">Whole animal</tissue>
    </source>
</reference>
<sequence length="305" mass="35075">MNSLPVAIVEQIVYSLPCGLLKESLDLLSPDPIWHPTYDWAANQRARLRVTLYLPGPEGAAFFYKLEKNDQQHKSWTLFPLADFLKYPDEYVLESVCIAGQPCGREFKRKHHIRVDVDDRDSVPTALQLLLGRPFAVGPHSTLKLSCLDSSFRHVAQITRLIRREFQILSIDDVFGHPFVIESILTGLLKSASLRKLAITSADCGDNLTKLVQDLVFQPKVREVTINGDTIDFQLGFFRAVFKHWQSLREFRGRVSISVPSSISEYAEIKTKGRRQLRKTAHFHFSFRDTHRYGFKQQRVDIQYT</sequence>
<accession>A0AA39LMA9</accession>
<dbReference type="Proteomes" id="UP001175271">
    <property type="component" value="Unassembled WGS sequence"/>
</dbReference>
<comment type="caution">
    <text evidence="1">The sequence shown here is derived from an EMBL/GenBank/DDBJ whole genome shotgun (WGS) entry which is preliminary data.</text>
</comment>
<protein>
    <submittedName>
        <fullName evidence="1">Uncharacterized protein</fullName>
    </submittedName>
</protein>
<evidence type="ECO:0000313" key="2">
    <source>
        <dbReference type="Proteomes" id="UP001175271"/>
    </source>
</evidence>
<proteinExistence type="predicted"/>
<dbReference type="AlphaFoldDB" id="A0AA39LMA9"/>
<name>A0AA39LMA9_9BILA</name>
<keyword evidence="2" id="KW-1185">Reference proteome</keyword>
<evidence type="ECO:0000313" key="1">
    <source>
        <dbReference type="EMBL" id="KAK0402991.1"/>
    </source>
</evidence>
<gene>
    <name evidence="1" type="ORF">QR680_016656</name>
</gene>
<dbReference type="EMBL" id="JAUCMV010000004">
    <property type="protein sequence ID" value="KAK0402991.1"/>
    <property type="molecule type" value="Genomic_DNA"/>
</dbReference>
<organism evidence="1 2">
    <name type="scientific">Steinernema hermaphroditum</name>
    <dbReference type="NCBI Taxonomy" id="289476"/>
    <lineage>
        <taxon>Eukaryota</taxon>
        <taxon>Metazoa</taxon>
        <taxon>Ecdysozoa</taxon>
        <taxon>Nematoda</taxon>
        <taxon>Chromadorea</taxon>
        <taxon>Rhabditida</taxon>
        <taxon>Tylenchina</taxon>
        <taxon>Panagrolaimomorpha</taxon>
        <taxon>Strongyloidoidea</taxon>
        <taxon>Steinernematidae</taxon>
        <taxon>Steinernema</taxon>
    </lineage>
</organism>